<keyword evidence="2" id="KW-1133">Transmembrane helix</keyword>
<name>A0A834EZ66_ORYME</name>
<dbReference type="AlphaFoldDB" id="A0A834EZ66"/>
<accession>A0A834EZ66</accession>
<evidence type="ECO:0000313" key="4">
    <source>
        <dbReference type="Proteomes" id="UP000646548"/>
    </source>
</evidence>
<evidence type="ECO:0000256" key="2">
    <source>
        <dbReference type="SAM" id="Phobius"/>
    </source>
</evidence>
<reference evidence="3" key="1">
    <citation type="journal article" name="BMC Genomics">
        <title>Long-read sequencing and de novo genome assembly of marine medaka (Oryzias melastigma).</title>
        <authorList>
            <person name="Liang P."/>
            <person name="Saqib H.S.A."/>
            <person name="Ni X."/>
            <person name="Shen Y."/>
        </authorList>
    </citation>
    <scope>NUCLEOTIDE SEQUENCE</scope>
    <source>
        <strain evidence="3">Bigg-433</strain>
    </source>
</reference>
<keyword evidence="2" id="KW-0812">Transmembrane</keyword>
<protein>
    <submittedName>
        <fullName evidence="3">Uncharacterized protein</fullName>
    </submittedName>
</protein>
<dbReference type="Proteomes" id="UP000646548">
    <property type="component" value="Unassembled WGS sequence"/>
</dbReference>
<gene>
    <name evidence="3" type="ORF">FQA47_015157</name>
</gene>
<keyword evidence="2" id="KW-0472">Membrane</keyword>
<evidence type="ECO:0000256" key="1">
    <source>
        <dbReference type="SAM" id="MobiDB-lite"/>
    </source>
</evidence>
<feature type="compositionally biased region" description="Basic and acidic residues" evidence="1">
    <location>
        <begin position="32"/>
        <end position="50"/>
    </location>
</feature>
<proteinExistence type="predicted"/>
<organism evidence="3 4">
    <name type="scientific">Oryzias melastigma</name>
    <name type="common">Marine medaka</name>
    <dbReference type="NCBI Taxonomy" id="30732"/>
    <lineage>
        <taxon>Eukaryota</taxon>
        <taxon>Metazoa</taxon>
        <taxon>Chordata</taxon>
        <taxon>Craniata</taxon>
        <taxon>Vertebrata</taxon>
        <taxon>Euteleostomi</taxon>
        <taxon>Actinopterygii</taxon>
        <taxon>Neopterygii</taxon>
        <taxon>Teleostei</taxon>
        <taxon>Neoteleostei</taxon>
        <taxon>Acanthomorphata</taxon>
        <taxon>Ovalentaria</taxon>
        <taxon>Atherinomorphae</taxon>
        <taxon>Beloniformes</taxon>
        <taxon>Adrianichthyidae</taxon>
        <taxon>Oryziinae</taxon>
        <taxon>Oryzias</taxon>
    </lineage>
</organism>
<comment type="caution">
    <text evidence="3">The sequence shown here is derived from an EMBL/GenBank/DDBJ whole genome shotgun (WGS) entry which is preliminary data.</text>
</comment>
<dbReference type="EMBL" id="WKFB01001175">
    <property type="protein sequence ID" value="KAF6715079.1"/>
    <property type="molecule type" value="Genomic_DNA"/>
</dbReference>
<evidence type="ECO:0000313" key="3">
    <source>
        <dbReference type="EMBL" id="KAF6715079.1"/>
    </source>
</evidence>
<feature type="transmembrane region" description="Helical" evidence="2">
    <location>
        <begin position="6"/>
        <end position="27"/>
    </location>
</feature>
<feature type="compositionally biased region" description="Basic and acidic residues" evidence="1">
    <location>
        <begin position="76"/>
        <end position="88"/>
    </location>
</feature>
<feature type="region of interest" description="Disordered" evidence="1">
    <location>
        <begin position="32"/>
        <end position="116"/>
    </location>
</feature>
<sequence length="116" mass="13106">MHNADIIHILCLCFSNNDGFFGIHIGVIRIKSDRREKGAEGEIPRDRQTEGEWEEEERGTARTRRTSPGSLVAGHGAEKTDELTRAEPDNETTTSPAFSTRFRGGQMSDRHVRRKI</sequence>